<dbReference type="EMBL" id="FNCG01000007">
    <property type="protein sequence ID" value="SDH19527.1"/>
    <property type="molecule type" value="Genomic_DNA"/>
</dbReference>
<organism evidence="2 3">
    <name type="scientific">Mucilaginibacter gossypii</name>
    <dbReference type="NCBI Taxonomy" id="551996"/>
    <lineage>
        <taxon>Bacteria</taxon>
        <taxon>Pseudomonadati</taxon>
        <taxon>Bacteroidota</taxon>
        <taxon>Sphingobacteriia</taxon>
        <taxon>Sphingobacteriales</taxon>
        <taxon>Sphingobacteriaceae</taxon>
        <taxon>Mucilaginibacter</taxon>
    </lineage>
</organism>
<dbReference type="GO" id="GO:0008654">
    <property type="term" value="P:phospholipid biosynthetic process"/>
    <property type="evidence" value="ECO:0007669"/>
    <property type="project" value="InterPro"/>
</dbReference>
<dbReference type="InterPro" id="IPR016064">
    <property type="entry name" value="NAD/diacylglycerol_kinase_sf"/>
</dbReference>
<dbReference type="Pfam" id="PF19279">
    <property type="entry name" value="YegS_C"/>
    <property type="match status" value="1"/>
</dbReference>
<dbReference type="PANTHER" id="PTHR30492">
    <property type="entry name" value="METHYLGLYOXAL SYNTHASE"/>
    <property type="match status" value="1"/>
</dbReference>
<dbReference type="STRING" id="551996.SAMN05192573_107177"/>
<accession>A0A1G8AF76</accession>
<reference evidence="3" key="1">
    <citation type="submission" date="2016-10" db="EMBL/GenBank/DDBJ databases">
        <authorList>
            <person name="Varghese N."/>
            <person name="Submissions S."/>
        </authorList>
    </citation>
    <scope>NUCLEOTIDE SEQUENCE [LARGE SCALE GENOMIC DNA]</scope>
    <source>
        <strain evidence="3">Gh-67</strain>
    </source>
</reference>
<dbReference type="GO" id="GO:0005524">
    <property type="term" value="F:ATP binding"/>
    <property type="evidence" value="ECO:0007669"/>
    <property type="project" value="InterPro"/>
</dbReference>
<gene>
    <name evidence="2" type="ORF">SAMN05192573_107177</name>
</gene>
<dbReference type="InterPro" id="IPR017438">
    <property type="entry name" value="ATP-NAD_kinase_N"/>
</dbReference>
<proteinExistence type="predicted"/>
<dbReference type="NCBIfam" id="TIGR00147">
    <property type="entry name" value="YegS/Rv2252/BmrU family lipid kinase"/>
    <property type="match status" value="1"/>
</dbReference>
<dbReference type="SUPFAM" id="SSF111331">
    <property type="entry name" value="NAD kinase/diacylglycerol kinase-like"/>
    <property type="match status" value="1"/>
</dbReference>
<dbReference type="GO" id="GO:0019242">
    <property type="term" value="P:methylglyoxal biosynthetic process"/>
    <property type="evidence" value="ECO:0007669"/>
    <property type="project" value="InterPro"/>
</dbReference>
<dbReference type="GO" id="GO:0005829">
    <property type="term" value="C:cytosol"/>
    <property type="evidence" value="ECO:0007669"/>
    <property type="project" value="TreeGrafter"/>
</dbReference>
<dbReference type="InterPro" id="IPR005218">
    <property type="entry name" value="Diacylglycerol/lipid_kinase"/>
</dbReference>
<dbReference type="InterPro" id="IPR001206">
    <property type="entry name" value="Diacylglycerol_kinase_cat_dom"/>
</dbReference>
<dbReference type="GO" id="GO:0016301">
    <property type="term" value="F:kinase activity"/>
    <property type="evidence" value="ECO:0007669"/>
    <property type="project" value="UniProtKB-KW"/>
</dbReference>
<sequence length="310" mass="32895">MCAGNLFLAFFVKEQTQRMKAPHLFFIVNPSAGKDEPIVEQIGEVFRHSKTAITVHVLEEEEEPAELIRSVLNETDLVAVYGGDGSVTQAAAGLIGTSTPLAIIPGGTANVFAKELGIPQDTMEALKLIRDQKYRLQAVDTGLVNGRPFLLRVNLGIMAEMITETDPGLKDKIGQLAYGIAAVKSAVNTEPVTYHLTIDGKTAEATGVALTVTNSGSIGIGGLQMYPGISVNDGLLDIILLKDAGLLSLLKAAGSSLLDQTTDAVDHWAGKDITIRLPEKQVYLCDDCGTEAKKLTLKVVPGSLTIAVPC</sequence>
<dbReference type="SMART" id="SM00046">
    <property type="entry name" value="DAGKc"/>
    <property type="match status" value="1"/>
</dbReference>
<keyword evidence="3" id="KW-1185">Reference proteome</keyword>
<dbReference type="InterPro" id="IPR045540">
    <property type="entry name" value="YegS/DAGK_C"/>
</dbReference>
<dbReference type="AlphaFoldDB" id="A0A1G8AF76"/>
<name>A0A1G8AF76_9SPHI</name>
<evidence type="ECO:0000313" key="2">
    <source>
        <dbReference type="EMBL" id="SDH19527.1"/>
    </source>
</evidence>
<keyword evidence="2" id="KW-0418">Kinase</keyword>
<dbReference type="Gene3D" id="2.60.200.40">
    <property type="match status" value="1"/>
</dbReference>
<dbReference type="Proteomes" id="UP000199705">
    <property type="component" value="Unassembled WGS sequence"/>
</dbReference>
<dbReference type="Pfam" id="PF00781">
    <property type="entry name" value="DAGK_cat"/>
    <property type="match status" value="1"/>
</dbReference>
<feature type="domain" description="DAGKc" evidence="1">
    <location>
        <begin position="19"/>
        <end position="148"/>
    </location>
</feature>
<dbReference type="PANTHER" id="PTHR30492:SF0">
    <property type="entry name" value="METHYLGLYOXAL SYNTHASE"/>
    <property type="match status" value="1"/>
</dbReference>
<dbReference type="GO" id="GO:0008929">
    <property type="term" value="F:methylglyoxal synthase activity"/>
    <property type="evidence" value="ECO:0007669"/>
    <property type="project" value="InterPro"/>
</dbReference>
<dbReference type="Gene3D" id="3.40.50.10330">
    <property type="entry name" value="Probable inorganic polyphosphate/atp-NAD kinase, domain 1"/>
    <property type="match status" value="1"/>
</dbReference>
<keyword evidence="2" id="KW-0808">Transferase</keyword>
<evidence type="ECO:0000259" key="1">
    <source>
        <dbReference type="PROSITE" id="PS50146"/>
    </source>
</evidence>
<dbReference type="PROSITE" id="PS50146">
    <property type="entry name" value="DAGK"/>
    <property type="match status" value="1"/>
</dbReference>
<protein>
    <submittedName>
        <fullName evidence="2">Lipid kinase, YegS/Rv2252/BmrU family</fullName>
    </submittedName>
</protein>
<evidence type="ECO:0000313" key="3">
    <source>
        <dbReference type="Proteomes" id="UP000199705"/>
    </source>
</evidence>
<dbReference type="InterPro" id="IPR004363">
    <property type="entry name" value="Methylgl_synth"/>
</dbReference>